<evidence type="ECO:0000256" key="5">
    <source>
        <dbReference type="SAM" id="Phobius"/>
    </source>
</evidence>
<evidence type="ECO:0000256" key="4">
    <source>
        <dbReference type="ARBA" id="ARBA00023136"/>
    </source>
</evidence>
<keyword evidence="9" id="KW-1185">Reference proteome</keyword>
<dbReference type="SUPFAM" id="SSF69318">
    <property type="entry name" value="Integrin alpha N-terminal domain"/>
    <property type="match status" value="1"/>
</dbReference>
<evidence type="ECO:0000259" key="6">
    <source>
        <dbReference type="Pfam" id="PF23727"/>
    </source>
</evidence>
<comment type="subcellular location">
    <subcellularLocation>
        <location evidence="1">Membrane</location>
        <topology evidence="1">Single-pass membrane protein</topology>
    </subcellularLocation>
</comment>
<evidence type="ECO:0000256" key="2">
    <source>
        <dbReference type="ARBA" id="ARBA00022692"/>
    </source>
</evidence>
<dbReference type="InterPro" id="IPR055409">
    <property type="entry name" value="Beta-prop_FAM234A_B"/>
</dbReference>
<sequence>MSTGENLSEKVLLDYDTEEQQFFVTSSNEKNGIVISKFIQCCVIFSILFVLVACFYLILFHEQFKSKNLSSISTVKKISNNEKKFDSHWFSFMGSESCIRLVDINRDGLDDIIVALTDVTEISSKTESKQNKTTCNFYHVDEPCSGIIMGIRGYDLVTLWTIKVKQSIFEIQCGQIDINNDTSMDCLASGRQGTLVAFDPYQGLILWHSSKDYIPSLNRLWNIYNPIILSDVDGDNINDILIAHGGNPTISSDVKIRDSGYLLLISGLNGKQIGNPYFMPDGKETYMSPVLYNQTIILFGTGGETVNGALYAIYVHDLIKLMILNYQHPVENFNRHLFNRFPTINSSYALFESVSKGVMVPPVLLDIDNDNFDDILVSSFDGTLMLINGHTMMPLWTKTFDGYEFYSTPAPGDYNGDTFNDFMLIMNYGEWDRYNYSITLCLDGLTGNILWSQQSPYIQFGSPLTLQTINKKFDSFMYRQIGWNDTNFYNHDKLLHGIGIQDGERTEMKNSFIEKLSCDSSNLESSVVNIIITDSKKSRVIGSIYPPIQTTANNFYCTKYEVMQHSTGALGNLNNDDIIDIVQIITFINQQSLKSINDFVVHTVLTRFSLETDQIQTIARRENRLTALDDQKTVKLITKKYGNNISFYDGPSDNTSRFRKIQTWNEYLGYKADSHLY</sequence>
<evidence type="ECO:0000313" key="7">
    <source>
        <dbReference type="EMBL" id="CAF1099502.1"/>
    </source>
</evidence>
<evidence type="ECO:0000256" key="3">
    <source>
        <dbReference type="ARBA" id="ARBA00022989"/>
    </source>
</evidence>
<evidence type="ECO:0000313" key="9">
    <source>
        <dbReference type="Proteomes" id="UP000663829"/>
    </source>
</evidence>
<organism evidence="7 9">
    <name type="scientific">Didymodactylos carnosus</name>
    <dbReference type="NCBI Taxonomy" id="1234261"/>
    <lineage>
        <taxon>Eukaryota</taxon>
        <taxon>Metazoa</taxon>
        <taxon>Spiralia</taxon>
        <taxon>Gnathifera</taxon>
        <taxon>Rotifera</taxon>
        <taxon>Eurotatoria</taxon>
        <taxon>Bdelloidea</taxon>
        <taxon>Philodinida</taxon>
        <taxon>Philodinidae</taxon>
        <taxon>Didymodactylos</taxon>
    </lineage>
</organism>
<keyword evidence="2 5" id="KW-0812">Transmembrane</keyword>
<protein>
    <recommendedName>
        <fullName evidence="6">FAM234A/B beta-propeller domain-containing protein</fullName>
    </recommendedName>
</protein>
<proteinExistence type="predicted"/>
<dbReference type="Proteomes" id="UP000681722">
    <property type="component" value="Unassembled WGS sequence"/>
</dbReference>
<name>A0A814NWD9_9BILA</name>
<dbReference type="AlphaFoldDB" id="A0A814NWD9"/>
<dbReference type="EMBL" id="CAJOBC010005461">
    <property type="protein sequence ID" value="CAF3864554.1"/>
    <property type="molecule type" value="Genomic_DNA"/>
</dbReference>
<keyword evidence="4 5" id="KW-0472">Membrane</keyword>
<keyword evidence="3 5" id="KW-1133">Transmembrane helix</keyword>
<dbReference type="InterPro" id="IPR028994">
    <property type="entry name" value="Integrin_alpha_N"/>
</dbReference>
<dbReference type="Pfam" id="PF23727">
    <property type="entry name" value="Beta-prop_FAM234A_B"/>
    <property type="match status" value="1"/>
</dbReference>
<dbReference type="Proteomes" id="UP000663829">
    <property type="component" value="Unassembled WGS sequence"/>
</dbReference>
<feature type="transmembrane region" description="Helical" evidence="5">
    <location>
        <begin position="38"/>
        <end position="59"/>
    </location>
</feature>
<dbReference type="Gene3D" id="2.130.10.10">
    <property type="entry name" value="YVTN repeat-like/Quinoprotein amine dehydrogenase"/>
    <property type="match status" value="1"/>
</dbReference>
<dbReference type="EMBL" id="CAJNOQ010005461">
    <property type="protein sequence ID" value="CAF1099502.1"/>
    <property type="molecule type" value="Genomic_DNA"/>
</dbReference>
<evidence type="ECO:0000256" key="1">
    <source>
        <dbReference type="ARBA" id="ARBA00004167"/>
    </source>
</evidence>
<dbReference type="InterPro" id="IPR015943">
    <property type="entry name" value="WD40/YVTN_repeat-like_dom_sf"/>
</dbReference>
<feature type="domain" description="FAM234A/B beta-propeller" evidence="6">
    <location>
        <begin position="102"/>
        <end position="471"/>
    </location>
</feature>
<dbReference type="OrthoDB" id="567787at2759"/>
<dbReference type="PANTHER" id="PTHR21419">
    <property type="match status" value="1"/>
</dbReference>
<dbReference type="PANTHER" id="PTHR21419:SF30">
    <property type="entry name" value="IG-LIKE DOMAIN-CONTAINING PROTEIN"/>
    <property type="match status" value="1"/>
</dbReference>
<comment type="caution">
    <text evidence="7">The sequence shown here is derived from an EMBL/GenBank/DDBJ whole genome shotgun (WGS) entry which is preliminary data.</text>
</comment>
<gene>
    <name evidence="7" type="ORF">GPM918_LOCUS18674</name>
    <name evidence="8" type="ORF">SRO942_LOCUS18671</name>
</gene>
<dbReference type="GO" id="GO:0016020">
    <property type="term" value="C:membrane"/>
    <property type="evidence" value="ECO:0007669"/>
    <property type="project" value="UniProtKB-SubCell"/>
</dbReference>
<dbReference type="InterPro" id="IPR045232">
    <property type="entry name" value="FAM234"/>
</dbReference>
<evidence type="ECO:0000313" key="8">
    <source>
        <dbReference type="EMBL" id="CAF3864554.1"/>
    </source>
</evidence>
<accession>A0A814NWD9</accession>
<reference evidence="7" key="1">
    <citation type="submission" date="2021-02" db="EMBL/GenBank/DDBJ databases">
        <authorList>
            <person name="Nowell W R."/>
        </authorList>
    </citation>
    <scope>NUCLEOTIDE SEQUENCE</scope>
</reference>